<dbReference type="Pfam" id="PF17917">
    <property type="entry name" value="RT_RNaseH"/>
    <property type="match status" value="1"/>
</dbReference>
<keyword evidence="13" id="KW-0238">DNA-binding</keyword>
<dbReference type="GO" id="GO:0015074">
    <property type="term" value="P:DNA integration"/>
    <property type="evidence" value="ECO:0007669"/>
    <property type="project" value="UniProtKB-KW"/>
</dbReference>
<dbReference type="CDD" id="cd00024">
    <property type="entry name" value="CD_CSD"/>
    <property type="match status" value="1"/>
</dbReference>
<dbReference type="InterPro" id="IPR041588">
    <property type="entry name" value="Integrase_H2C2"/>
</dbReference>
<dbReference type="InterPro" id="IPR043502">
    <property type="entry name" value="DNA/RNA_pol_sf"/>
</dbReference>
<dbReference type="GO" id="GO:0006310">
    <property type="term" value="P:DNA recombination"/>
    <property type="evidence" value="ECO:0007669"/>
    <property type="project" value="UniProtKB-KW"/>
</dbReference>
<dbReference type="Gene3D" id="2.40.50.40">
    <property type="match status" value="1"/>
</dbReference>
<dbReference type="InterPro" id="IPR012337">
    <property type="entry name" value="RNaseH-like_sf"/>
</dbReference>
<evidence type="ECO:0000256" key="2">
    <source>
        <dbReference type="ARBA" id="ARBA00022679"/>
    </source>
</evidence>
<keyword evidence="5" id="KW-0479">Metal-binding</keyword>
<dbReference type="CDD" id="cd09274">
    <property type="entry name" value="RNase_HI_RT_Ty3"/>
    <property type="match status" value="1"/>
</dbReference>
<evidence type="ECO:0000313" key="17">
    <source>
        <dbReference type="EMBL" id="TPX47206.1"/>
    </source>
</evidence>
<dbReference type="SUPFAM" id="SSF53098">
    <property type="entry name" value="Ribonuclease H-like"/>
    <property type="match status" value="1"/>
</dbReference>
<evidence type="ECO:0000259" key="16">
    <source>
        <dbReference type="PROSITE" id="PS50994"/>
    </source>
</evidence>
<gene>
    <name evidence="17" type="ORF">SeLEV6574_g02779</name>
</gene>
<dbReference type="InterPro" id="IPR041373">
    <property type="entry name" value="RT_RNaseH"/>
</dbReference>
<dbReference type="VEuPathDB" id="FungiDB:SeMB42_g03891"/>
<evidence type="ECO:0008006" key="19">
    <source>
        <dbReference type="Google" id="ProtNLM"/>
    </source>
</evidence>
<dbReference type="EMBL" id="QEAM01000082">
    <property type="protein sequence ID" value="TPX47206.1"/>
    <property type="molecule type" value="Genomic_DNA"/>
</dbReference>
<dbReference type="Gene3D" id="3.30.420.10">
    <property type="entry name" value="Ribonuclease H-like superfamily/Ribonuclease H"/>
    <property type="match status" value="1"/>
</dbReference>
<keyword evidence="7" id="KW-0255">Endonuclease</keyword>
<evidence type="ECO:0000256" key="7">
    <source>
        <dbReference type="ARBA" id="ARBA00022759"/>
    </source>
</evidence>
<dbReference type="OrthoDB" id="425619at2759"/>
<dbReference type="PANTHER" id="PTHR37984">
    <property type="entry name" value="PROTEIN CBG26694"/>
    <property type="match status" value="1"/>
</dbReference>
<dbReference type="Proteomes" id="UP000320475">
    <property type="component" value="Unassembled WGS sequence"/>
</dbReference>
<dbReference type="GO" id="GO:0003964">
    <property type="term" value="F:RNA-directed DNA polymerase activity"/>
    <property type="evidence" value="ECO:0007669"/>
    <property type="project" value="UniProtKB-KW"/>
</dbReference>
<dbReference type="InterPro" id="IPR056924">
    <property type="entry name" value="SH3_Tf2-1"/>
</dbReference>
<keyword evidence="6" id="KW-0064">Aspartyl protease</keyword>
<keyword evidence="2" id="KW-0808">Transferase</keyword>
<dbReference type="SUPFAM" id="SSF54160">
    <property type="entry name" value="Chromo domain-like"/>
    <property type="match status" value="1"/>
</dbReference>
<dbReference type="GO" id="GO:0003677">
    <property type="term" value="F:DNA binding"/>
    <property type="evidence" value="ECO:0007669"/>
    <property type="project" value="UniProtKB-KW"/>
</dbReference>
<evidence type="ECO:0000256" key="14">
    <source>
        <dbReference type="ARBA" id="ARBA00023172"/>
    </source>
</evidence>
<evidence type="ECO:0000256" key="3">
    <source>
        <dbReference type="ARBA" id="ARBA00022695"/>
    </source>
</evidence>
<dbReference type="InterPro" id="IPR001584">
    <property type="entry name" value="Integrase_cat-core"/>
</dbReference>
<dbReference type="GO" id="GO:0046872">
    <property type="term" value="F:metal ion binding"/>
    <property type="evidence" value="ECO:0007669"/>
    <property type="project" value="UniProtKB-KW"/>
</dbReference>
<dbReference type="Pfam" id="PF00385">
    <property type="entry name" value="Chromo"/>
    <property type="match status" value="1"/>
</dbReference>
<dbReference type="InterPro" id="IPR016197">
    <property type="entry name" value="Chromo-like_dom_sf"/>
</dbReference>
<evidence type="ECO:0000256" key="10">
    <source>
        <dbReference type="ARBA" id="ARBA00022908"/>
    </source>
</evidence>
<keyword evidence="10" id="KW-0229">DNA integration</keyword>
<dbReference type="PROSITE" id="PS50013">
    <property type="entry name" value="CHROMO_2"/>
    <property type="match status" value="1"/>
</dbReference>
<sequence>MSYRLTDVLKSTAKVAGSNQTNWKQSEGGVLQDQSKTSLVGAVLQQLDNDGHLRPLEFYSKKWNAAEFNYSTPDKELYGLVLALKHWYQWLYGATEVIVYTDYKSLRDFSKTKLLKPRHARWALVLEDYKGRMKVHGIPGKKNTVADAASRDPNFALSEVEMKERAEHQVLPTEAFPTEDHIDSIMVDLENKTEVEHHSKGSSLLDSTVRNGNGEGSDFPLSVSFRSPDEQEILDITENHSHLGSLEYVDQEGEQEKKASLRECQKHQVNISENPQLKQEVLELHHDRPLAGHYGYNKTLDLILRKYWCQGMAKEIKEYVNSDTCQRNKVSRLPPAGSLLPLPVPERNWQHLTMDFMIKLPPSKSDDSILVVVDRRSKAATFIPINEAITAEATARLICNRIICQHGVPQSITTDRGPQFKSRFWKALLNLLGSKSSLSTAYHLQTDGQSERVNQELEAYLRCFTSYNQDDWADLLPQAEFAHNKSVHSSTGMSPFFATTGQDAEGTGSIKLHFDEIYQHVNEHLKKSQERYKQNVDKRRREEDDFKVKDEVMVSTKNVRTERPTKKLDYKWMWPYLIKRKINNVAYEVELPRNIRIHPVFHVSLLKRYIRPTDSSRQLPKPPPIQVADEDGYVIKEILDVRRRSKGFEYLIDWEGFGAEDRTWKPRKSLNDDTLLKKSINNILTNHHHSKISL</sequence>
<dbReference type="SUPFAM" id="SSF56672">
    <property type="entry name" value="DNA/RNA polymerases"/>
    <property type="match status" value="1"/>
</dbReference>
<keyword evidence="8" id="KW-0378">Hydrolase</keyword>
<dbReference type="InterPro" id="IPR000953">
    <property type="entry name" value="Chromo/chromo_shadow_dom"/>
</dbReference>
<protein>
    <recommendedName>
        <fullName evidence="19">Integrase catalytic domain-containing protein</fullName>
    </recommendedName>
</protein>
<evidence type="ECO:0000313" key="18">
    <source>
        <dbReference type="Proteomes" id="UP000320475"/>
    </source>
</evidence>
<dbReference type="Pfam" id="PF24626">
    <property type="entry name" value="SH3_Tf2-1"/>
    <property type="match status" value="1"/>
</dbReference>
<organism evidence="17 18">
    <name type="scientific">Synchytrium endobioticum</name>
    <dbReference type="NCBI Taxonomy" id="286115"/>
    <lineage>
        <taxon>Eukaryota</taxon>
        <taxon>Fungi</taxon>
        <taxon>Fungi incertae sedis</taxon>
        <taxon>Chytridiomycota</taxon>
        <taxon>Chytridiomycota incertae sedis</taxon>
        <taxon>Chytridiomycetes</taxon>
        <taxon>Synchytriales</taxon>
        <taxon>Synchytriaceae</taxon>
        <taxon>Synchytrium</taxon>
    </lineage>
</organism>
<dbReference type="PANTHER" id="PTHR37984:SF5">
    <property type="entry name" value="PROTEIN NYNRIN-LIKE"/>
    <property type="match status" value="1"/>
</dbReference>
<evidence type="ECO:0000256" key="12">
    <source>
        <dbReference type="ARBA" id="ARBA00022932"/>
    </source>
</evidence>
<evidence type="ECO:0000256" key="4">
    <source>
        <dbReference type="ARBA" id="ARBA00022722"/>
    </source>
</evidence>
<keyword evidence="12" id="KW-0239">DNA-directed DNA polymerase</keyword>
<feature type="domain" description="Integrase catalytic" evidence="16">
    <location>
        <begin position="341"/>
        <end position="503"/>
    </location>
</feature>
<name>A0A507D6Y3_9FUNG</name>
<keyword evidence="9" id="KW-0460">Magnesium</keyword>
<evidence type="ECO:0000256" key="9">
    <source>
        <dbReference type="ARBA" id="ARBA00022842"/>
    </source>
</evidence>
<dbReference type="SMART" id="SM00298">
    <property type="entry name" value="CHROMO"/>
    <property type="match status" value="1"/>
</dbReference>
<dbReference type="InterPro" id="IPR050951">
    <property type="entry name" value="Retrovirus_Pol_polyprotein"/>
</dbReference>
<dbReference type="Pfam" id="PF17921">
    <property type="entry name" value="Integrase_H2C2"/>
    <property type="match status" value="1"/>
</dbReference>
<evidence type="ECO:0000256" key="6">
    <source>
        <dbReference type="ARBA" id="ARBA00022750"/>
    </source>
</evidence>
<evidence type="ECO:0000256" key="1">
    <source>
        <dbReference type="ARBA" id="ARBA00022670"/>
    </source>
</evidence>
<evidence type="ECO:0000256" key="5">
    <source>
        <dbReference type="ARBA" id="ARBA00022723"/>
    </source>
</evidence>
<dbReference type="FunFam" id="3.30.420.10:FF:000032">
    <property type="entry name" value="Retrovirus-related Pol polyprotein from transposon 297-like Protein"/>
    <property type="match status" value="1"/>
</dbReference>
<evidence type="ECO:0000256" key="11">
    <source>
        <dbReference type="ARBA" id="ARBA00022918"/>
    </source>
</evidence>
<dbReference type="InterPro" id="IPR023780">
    <property type="entry name" value="Chromo_domain"/>
</dbReference>
<evidence type="ECO:0000256" key="8">
    <source>
        <dbReference type="ARBA" id="ARBA00022801"/>
    </source>
</evidence>
<dbReference type="Gene3D" id="1.10.340.70">
    <property type="match status" value="1"/>
</dbReference>
<keyword evidence="3" id="KW-0548">Nucleotidyltransferase</keyword>
<reference evidence="17 18" key="1">
    <citation type="journal article" date="2019" name="Sci. Rep.">
        <title>Comparative genomics of chytrid fungi reveal insights into the obligate biotrophic and pathogenic lifestyle of Synchytrium endobioticum.</title>
        <authorList>
            <person name="van de Vossenberg B.T.L.H."/>
            <person name="Warris S."/>
            <person name="Nguyen H.D.T."/>
            <person name="van Gent-Pelzer M.P.E."/>
            <person name="Joly D.L."/>
            <person name="van de Geest H.C."/>
            <person name="Bonants P.J.M."/>
            <person name="Smith D.S."/>
            <person name="Levesque C.A."/>
            <person name="van der Lee T.A.J."/>
        </authorList>
    </citation>
    <scope>NUCLEOTIDE SEQUENCE [LARGE SCALE GENOMIC DNA]</scope>
    <source>
        <strain evidence="17 18">LEV6574</strain>
    </source>
</reference>
<keyword evidence="4" id="KW-0540">Nuclease</keyword>
<evidence type="ECO:0000256" key="13">
    <source>
        <dbReference type="ARBA" id="ARBA00023125"/>
    </source>
</evidence>
<dbReference type="GO" id="GO:0005634">
    <property type="term" value="C:nucleus"/>
    <property type="evidence" value="ECO:0007669"/>
    <property type="project" value="UniProtKB-ARBA"/>
</dbReference>
<feature type="domain" description="Chromo" evidence="15">
    <location>
        <begin position="633"/>
        <end position="691"/>
    </location>
</feature>
<keyword evidence="11" id="KW-0695">RNA-directed DNA polymerase</keyword>
<keyword evidence="14" id="KW-0233">DNA recombination</keyword>
<dbReference type="GO" id="GO:0004519">
    <property type="term" value="F:endonuclease activity"/>
    <property type="evidence" value="ECO:0007669"/>
    <property type="project" value="UniProtKB-KW"/>
</dbReference>
<dbReference type="PROSITE" id="PS50994">
    <property type="entry name" value="INTEGRASE"/>
    <property type="match status" value="1"/>
</dbReference>
<keyword evidence="1" id="KW-0645">Protease</keyword>
<dbReference type="GO" id="GO:0004190">
    <property type="term" value="F:aspartic-type endopeptidase activity"/>
    <property type="evidence" value="ECO:0007669"/>
    <property type="project" value="UniProtKB-KW"/>
</dbReference>
<comment type="caution">
    <text evidence="17">The sequence shown here is derived from an EMBL/GenBank/DDBJ whole genome shotgun (WGS) entry which is preliminary data.</text>
</comment>
<dbReference type="GO" id="GO:0003887">
    <property type="term" value="F:DNA-directed DNA polymerase activity"/>
    <property type="evidence" value="ECO:0007669"/>
    <property type="project" value="UniProtKB-KW"/>
</dbReference>
<evidence type="ECO:0000259" key="15">
    <source>
        <dbReference type="PROSITE" id="PS50013"/>
    </source>
</evidence>
<dbReference type="AlphaFoldDB" id="A0A507D6Y3"/>
<dbReference type="GO" id="GO:0006508">
    <property type="term" value="P:proteolysis"/>
    <property type="evidence" value="ECO:0007669"/>
    <property type="project" value="UniProtKB-KW"/>
</dbReference>
<accession>A0A507D6Y3</accession>
<proteinExistence type="predicted"/>
<dbReference type="Pfam" id="PF00665">
    <property type="entry name" value="rve"/>
    <property type="match status" value="1"/>
</dbReference>
<dbReference type="InterPro" id="IPR036397">
    <property type="entry name" value="RNaseH_sf"/>
</dbReference>